<keyword evidence="4 8" id="KW-0812">Transmembrane</keyword>
<dbReference type="Gene3D" id="3.90.550.10">
    <property type="entry name" value="Spore Coat Polysaccharide Biosynthesis Protein SpsA, Chain A"/>
    <property type="match status" value="2"/>
</dbReference>
<protein>
    <submittedName>
        <fullName evidence="10">Glycosyltransferase</fullName>
        <ecNumber evidence="10">2.4.-.-</ecNumber>
    </submittedName>
</protein>
<dbReference type="GO" id="GO:0016760">
    <property type="term" value="F:cellulose synthase (UDP-forming) activity"/>
    <property type="evidence" value="ECO:0007669"/>
    <property type="project" value="InterPro"/>
</dbReference>
<dbReference type="CDD" id="cd06421">
    <property type="entry name" value="CESA_CelA_like"/>
    <property type="match status" value="1"/>
</dbReference>
<dbReference type="EMBL" id="CP162511">
    <property type="protein sequence ID" value="XDI04300.1"/>
    <property type="molecule type" value="Genomic_DNA"/>
</dbReference>
<gene>
    <name evidence="10" type="ORF">ABFY20_13240</name>
</gene>
<comment type="subcellular location">
    <subcellularLocation>
        <location evidence="1">Endomembrane system</location>
        <topology evidence="1">Multi-pass membrane protein</topology>
    </subcellularLocation>
</comment>
<dbReference type="Pfam" id="PF00535">
    <property type="entry name" value="Glycos_transf_2"/>
    <property type="match status" value="1"/>
</dbReference>
<dbReference type="AlphaFoldDB" id="A0AB39BCR2"/>
<dbReference type="Pfam" id="PF03552">
    <property type="entry name" value="Cellulose_synt"/>
    <property type="match status" value="1"/>
</dbReference>
<evidence type="ECO:0000256" key="2">
    <source>
        <dbReference type="ARBA" id="ARBA00022676"/>
    </source>
</evidence>
<accession>A0AB39BCR2</accession>
<dbReference type="GO" id="GO:0012505">
    <property type="term" value="C:endomembrane system"/>
    <property type="evidence" value="ECO:0007669"/>
    <property type="project" value="UniProtKB-SubCell"/>
</dbReference>
<evidence type="ECO:0000256" key="4">
    <source>
        <dbReference type="ARBA" id="ARBA00022692"/>
    </source>
</evidence>
<feature type="transmembrane region" description="Helical" evidence="8">
    <location>
        <begin position="26"/>
        <end position="46"/>
    </location>
</feature>
<proteinExistence type="predicted"/>
<name>A0AB39BCR2_9MICO</name>
<feature type="domain" description="Glycosyltransferase 2-like" evidence="9">
    <location>
        <begin position="103"/>
        <end position="266"/>
    </location>
</feature>
<dbReference type="GO" id="GO:0030244">
    <property type="term" value="P:cellulose biosynthetic process"/>
    <property type="evidence" value="ECO:0007669"/>
    <property type="project" value="InterPro"/>
</dbReference>
<organism evidence="10">
    <name type="scientific">Herbiconiux sp. A18JL235</name>
    <dbReference type="NCBI Taxonomy" id="3152363"/>
    <lineage>
        <taxon>Bacteria</taxon>
        <taxon>Bacillati</taxon>
        <taxon>Actinomycetota</taxon>
        <taxon>Actinomycetes</taxon>
        <taxon>Micrococcales</taxon>
        <taxon>Microbacteriaceae</taxon>
        <taxon>Herbiconiux</taxon>
    </lineage>
</organism>
<sequence>MSKRDVGPAEATYDARSRPRDGRSELRLWLLRLIVLASVVLAYNYVIWRWLESVNWSAWWIAVPLVVAESYSVIDVTLFGLTMWRARTRSAPPQPAPDATVDVFIATYNEPVELVSVTAAAAKRIRWPHETWILDDGDRPEMRAAAEELGVGYITRGREWSDRPRHAKAGNINNALMETTGEFLLILDADMIPRPEILDHTLGYFRDPEVALVQTPQVFSNVATGDPLGSQAPLFYGPIQEGKDGWNAAFFCGSNAVLRREALMQLGIVGYVREVEAAVARTLRDAFRIVRRAQRRAPAGSAAAVALAETATALLHARQALGNGEPLAEVTYSLQRRVDAAAAGVVFHDLRAIQADLAAIAGLPAGPEPRPEGGPAGDSAAGSPLGPAVGAAGPVAFDPDEVLASLATRDLSPLNALEAVQLALRAVDIDRDDEAQAVMPLATISVTEDMATSMRMHGLGWRSVFHKELLADGLAPEDLSTALTQRLRWAQGTMQVFLRENPLFSRGMTAAQRLMYFSTMWSYLSGFATIVYLAAPVIFLVFGVLPVDSWAPEFFWHFLPFFIVNQLLFLVAARGLPTWRGQQYSLALFPVWIRACVSAFGNVVFRLPLDFAVTPKTKQAPTGVPWRKLRWQLIAAVVLVIAVVVGIIRVVVLQDEFVGTVVNVVWVAYDLLMLSVLVGAVRYRGYVPDETVAAGGGEAR</sequence>
<evidence type="ECO:0000256" key="3">
    <source>
        <dbReference type="ARBA" id="ARBA00022679"/>
    </source>
</evidence>
<feature type="transmembrane region" description="Helical" evidence="8">
    <location>
        <begin position="629"/>
        <end position="652"/>
    </location>
</feature>
<evidence type="ECO:0000256" key="1">
    <source>
        <dbReference type="ARBA" id="ARBA00004127"/>
    </source>
</evidence>
<dbReference type="RefSeq" id="WP_368496705.1">
    <property type="nucleotide sequence ID" value="NZ_CP162511.1"/>
</dbReference>
<evidence type="ECO:0000256" key="7">
    <source>
        <dbReference type="SAM" id="MobiDB-lite"/>
    </source>
</evidence>
<evidence type="ECO:0000259" key="9">
    <source>
        <dbReference type="Pfam" id="PF00535"/>
    </source>
</evidence>
<evidence type="ECO:0000313" key="10">
    <source>
        <dbReference type="EMBL" id="XDI04300.1"/>
    </source>
</evidence>
<dbReference type="PANTHER" id="PTHR43867:SF2">
    <property type="entry name" value="CELLULOSE SYNTHASE CATALYTIC SUBUNIT A [UDP-FORMING]"/>
    <property type="match status" value="1"/>
</dbReference>
<evidence type="ECO:0000256" key="8">
    <source>
        <dbReference type="SAM" id="Phobius"/>
    </source>
</evidence>
<dbReference type="EC" id="2.4.-.-" evidence="10"/>
<evidence type="ECO:0000256" key="5">
    <source>
        <dbReference type="ARBA" id="ARBA00022989"/>
    </source>
</evidence>
<feature type="region of interest" description="Disordered" evidence="7">
    <location>
        <begin position="364"/>
        <end position="385"/>
    </location>
</feature>
<feature type="transmembrane region" description="Helical" evidence="8">
    <location>
        <begin position="554"/>
        <end position="573"/>
    </location>
</feature>
<feature type="transmembrane region" description="Helical" evidence="8">
    <location>
        <begin position="58"/>
        <end position="81"/>
    </location>
</feature>
<dbReference type="PANTHER" id="PTHR43867">
    <property type="entry name" value="CELLULOSE SYNTHASE CATALYTIC SUBUNIT A [UDP-FORMING]"/>
    <property type="match status" value="1"/>
</dbReference>
<keyword evidence="5 8" id="KW-1133">Transmembrane helix</keyword>
<feature type="transmembrane region" description="Helical" evidence="8">
    <location>
        <begin position="664"/>
        <end position="683"/>
    </location>
</feature>
<reference evidence="10" key="1">
    <citation type="submission" date="2024-05" db="EMBL/GenBank/DDBJ databases">
        <title>Herbiconiux sp. A18JL235.</title>
        <authorList>
            <person name="Zhang G."/>
        </authorList>
    </citation>
    <scope>NUCLEOTIDE SEQUENCE</scope>
    <source>
        <strain evidence="10">A18JL235</strain>
    </source>
</reference>
<dbReference type="InterPro" id="IPR050321">
    <property type="entry name" value="Glycosyltr_2/OpgH_subfam"/>
</dbReference>
<feature type="transmembrane region" description="Helical" evidence="8">
    <location>
        <begin position="585"/>
        <end position="609"/>
    </location>
</feature>
<keyword evidence="3 10" id="KW-0808">Transferase</keyword>
<dbReference type="GO" id="GO:0005886">
    <property type="term" value="C:plasma membrane"/>
    <property type="evidence" value="ECO:0007669"/>
    <property type="project" value="TreeGrafter"/>
</dbReference>
<feature type="transmembrane region" description="Helical" evidence="8">
    <location>
        <begin position="521"/>
        <end position="542"/>
    </location>
</feature>
<evidence type="ECO:0000256" key="6">
    <source>
        <dbReference type="ARBA" id="ARBA00023136"/>
    </source>
</evidence>
<dbReference type="InterPro" id="IPR005150">
    <property type="entry name" value="Cellulose_synth"/>
</dbReference>
<keyword evidence="2 10" id="KW-0328">Glycosyltransferase</keyword>
<dbReference type="SUPFAM" id="SSF53448">
    <property type="entry name" value="Nucleotide-diphospho-sugar transferases"/>
    <property type="match status" value="2"/>
</dbReference>
<dbReference type="InterPro" id="IPR001173">
    <property type="entry name" value="Glyco_trans_2-like"/>
</dbReference>
<dbReference type="InterPro" id="IPR029044">
    <property type="entry name" value="Nucleotide-diphossugar_trans"/>
</dbReference>
<keyword evidence="6 8" id="KW-0472">Membrane</keyword>